<dbReference type="EMBL" id="AP018515">
    <property type="protein sequence ID" value="BBC79613.1"/>
    <property type="molecule type" value="Genomic_DNA"/>
</dbReference>
<proteinExistence type="predicted"/>
<sequence length="45" mass="4996">MRCYNTPKFLPITVQKTVCLQRIRGCGQGAYLGSIKGQSQHRSGL</sequence>
<accession>A0A2Z5ZGB9</accession>
<gene>
    <name evidence="1" type="ORF">AcetOrient_orf01898</name>
</gene>
<evidence type="ECO:0000313" key="1">
    <source>
        <dbReference type="EMBL" id="BBC79613.1"/>
    </source>
</evidence>
<dbReference type="KEGG" id="aot:AcetOri_orf01898"/>
<organism evidence="1 2">
    <name type="scientific">Acetobacter orientalis</name>
    <dbReference type="NCBI Taxonomy" id="146474"/>
    <lineage>
        <taxon>Bacteria</taxon>
        <taxon>Pseudomonadati</taxon>
        <taxon>Pseudomonadota</taxon>
        <taxon>Alphaproteobacteria</taxon>
        <taxon>Acetobacterales</taxon>
        <taxon>Acetobacteraceae</taxon>
        <taxon>Acetobacter</taxon>
    </lineage>
</organism>
<reference evidence="1 2" key="1">
    <citation type="submission" date="2018-02" db="EMBL/GenBank/DDBJ databases">
        <title>Acetobacter orientalis genome.</title>
        <authorList>
            <person name="Nakashima N."/>
            <person name="Tamura T."/>
        </authorList>
    </citation>
    <scope>NUCLEOTIDE SEQUENCE [LARGE SCALE GENOMIC DNA]</scope>
    <source>
        <strain evidence="1 2">FAN1</strain>
    </source>
</reference>
<name>A0A2Z5ZGB9_9PROT</name>
<evidence type="ECO:0000313" key="2">
    <source>
        <dbReference type="Proteomes" id="UP000270034"/>
    </source>
</evidence>
<dbReference type="AlphaFoldDB" id="A0A2Z5ZGB9"/>
<protein>
    <submittedName>
        <fullName evidence="1">Peptidase M4</fullName>
    </submittedName>
</protein>
<dbReference type="Proteomes" id="UP000270034">
    <property type="component" value="Chromosome"/>
</dbReference>